<feature type="chain" id="PRO_5038602272" evidence="1">
    <location>
        <begin position="40"/>
        <end position="165"/>
    </location>
</feature>
<accession>A0A1M4EEP2</accession>
<dbReference type="EMBL" id="LT559118">
    <property type="protein sequence ID" value="SBO97385.1"/>
    <property type="molecule type" value="Genomic_DNA"/>
</dbReference>
<organism evidence="2">
    <name type="scientific">Nonomuraea gerenzanensis</name>
    <dbReference type="NCBI Taxonomy" id="93944"/>
    <lineage>
        <taxon>Bacteria</taxon>
        <taxon>Bacillati</taxon>
        <taxon>Actinomycetota</taxon>
        <taxon>Actinomycetes</taxon>
        <taxon>Streptosporangiales</taxon>
        <taxon>Streptosporangiaceae</taxon>
        <taxon>Nonomuraea</taxon>
    </lineage>
</organism>
<evidence type="ECO:0000313" key="2">
    <source>
        <dbReference type="EMBL" id="SBO97385.1"/>
    </source>
</evidence>
<reference evidence="2" key="1">
    <citation type="submission" date="2016-04" db="EMBL/GenBank/DDBJ databases">
        <authorList>
            <person name="Evans L.H."/>
            <person name="Alamgir A."/>
            <person name="Owens N."/>
            <person name="Weber N.D."/>
            <person name="Virtaneva K."/>
            <person name="Barbian K."/>
            <person name="Babar A."/>
            <person name="Rosenke K."/>
        </authorList>
    </citation>
    <scope>NUCLEOTIDE SEQUENCE</scope>
    <source>
        <strain evidence="2">Nono1</strain>
    </source>
</reference>
<dbReference type="AlphaFoldDB" id="A0A1M4EEP2"/>
<sequence length="165" mass="17294">MTMSSIAPSRRRAARVSAVLATVAAAGALLAGNAGSAAAVPPDVTSRWDNEILHDGASKEVNFFMDPGHYTMTAKLYAVNTGSSTITYQCTLHTGPGGDGDITQVTLAPNGEHAVFLNVVHTYPGSLERLYFGCSKPAGSARVVMRHVKITTVKVNTLSNISFNG</sequence>
<dbReference type="InterPro" id="IPR006311">
    <property type="entry name" value="TAT_signal"/>
</dbReference>
<protein>
    <submittedName>
        <fullName evidence="2">Uncharacterized protein</fullName>
    </submittedName>
</protein>
<proteinExistence type="predicted"/>
<name>A0A1M4EEP2_9ACTN</name>
<gene>
    <name evidence="2" type="ORF">BN4615_P6901</name>
</gene>
<evidence type="ECO:0000256" key="1">
    <source>
        <dbReference type="SAM" id="SignalP"/>
    </source>
</evidence>
<dbReference type="PROSITE" id="PS51318">
    <property type="entry name" value="TAT"/>
    <property type="match status" value="1"/>
</dbReference>
<feature type="signal peptide" evidence="1">
    <location>
        <begin position="1"/>
        <end position="39"/>
    </location>
</feature>
<keyword evidence="1" id="KW-0732">Signal</keyword>